<keyword evidence="1" id="KW-1133">Transmembrane helix</keyword>
<comment type="caution">
    <text evidence="2">The sequence shown here is derived from an EMBL/GenBank/DDBJ whole genome shotgun (WGS) entry which is preliminary data.</text>
</comment>
<keyword evidence="3" id="KW-1185">Reference proteome</keyword>
<keyword evidence="1" id="KW-0472">Membrane</keyword>
<sequence>MKFLGLNLISFFFIFLIALLLFGPRYINGIFKDLYFSWNKCIKIFSSKLFNLKSNDNKTKSETDITCG</sequence>
<accession>A8PQH2</accession>
<feature type="transmembrane region" description="Helical" evidence="1">
    <location>
        <begin position="6"/>
        <end position="27"/>
    </location>
</feature>
<evidence type="ECO:0000313" key="3">
    <source>
        <dbReference type="Proteomes" id="UP000054075"/>
    </source>
</evidence>
<protein>
    <submittedName>
        <fullName evidence="2">Uncharacterized protein</fullName>
    </submittedName>
</protein>
<name>A8PQH2_9COXI</name>
<reference evidence="2" key="1">
    <citation type="submission" date="2006-04" db="EMBL/GenBank/DDBJ databases">
        <authorList>
            <person name="Seshadri R."/>
            <person name="Federici B.A."/>
        </authorList>
    </citation>
    <scope>NUCLEOTIDE SEQUENCE [LARGE SCALE GENOMIC DNA]</scope>
</reference>
<gene>
    <name evidence="2" type="ORF">RICGR_1519</name>
</gene>
<keyword evidence="1" id="KW-0812">Transmembrane</keyword>
<dbReference type="STRING" id="59196.RICGR_1519"/>
<proteinExistence type="predicted"/>
<dbReference type="Proteomes" id="UP000054075">
    <property type="component" value="Unassembled WGS sequence"/>
</dbReference>
<reference evidence="2" key="2">
    <citation type="submission" date="2007-10" db="EMBL/GenBank/DDBJ databases">
        <authorList>
            <person name="Myers G.S."/>
        </authorList>
    </citation>
    <scope>NUCLEOTIDE SEQUENCE [LARGE SCALE GENOMIC DNA]</scope>
</reference>
<dbReference type="EMBL" id="AAQJ02000001">
    <property type="protein sequence ID" value="EDP46849.1"/>
    <property type="molecule type" value="Genomic_DNA"/>
</dbReference>
<organism evidence="2 3">
    <name type="scientific">Rickettsiella grylli</name>
    <dbReference type="NCBI Taxonomy" id="59196"/>
    <lineage>
        <taxon>Bacteria</taxon>
        <taxon>Pseudomonadati</taxon>
        <taxon>Pseudomonadota</taxon>
        <taxon>Gammaproteobacteria</taxon>
        <taxon>Legionellales</taxon>
        <taxon>Coxiellaceae</taxon>
        <taxon>Rickettsiella</taxon>
    </lineage>
</organism>
<evidence type="ECO:0000313" key="2">
    <source>
        <dbReference type="EMBL" id="EDP46849.1"/>
    </source>
</evidence>
<dbReference type="AlphaFoldDB" id="A8PQH2"/>
<evidence type="ECO:0000256" key="1">
    <source>
        <dbReference type="SAM" id="Phobius"/>
    </source>
</evidence>